<dbReference type="RefSeq" id="WP_133905937.1">
    <property type="nucleotide sequence ID" value="NZ_SOCP01000011.1"/>
</dbReference>
<dbReference type="GO" id="GO:0000976">
    <property type="term" value="F:transcription cis-regulatory region binding"/>
    <property type="evidence" value="ECO:0007669"/>
    <property type="project" value="TreeGrafter"/>
</dbReference>
<evidence type="ECO:0000256" key="6">
    <source>
        <dbReference type="SAM" id="MobiDB-lite"/>
    </source>
</evidence>
<dbReference type="Proteomes" id="UP000294927">
    <property type="component" value="Unassembled WGS sequence"/>
</dbReference>
<proteinExistence type="predicted"/>
<keyword evidence="4" id="KW-0804">Transcription</keyword>
<dbReference type="Pfam" id="PF00440">
    <property type="entry name" value="TetR_N"/>
    <property type="match status" value="1"/>
</dbReference>
<dbReference type="PROSITE" id="PS50977">
    <property type="entry name" value="HTH_TETR_2"/>
    <property type="match status" value="1"/>
</dbReference>
<dbReference type="InterPro" id="IPR001647">
    <property type="entry name" value="HTH_TetR"/>
</dbReference>
<dbReference type="SUPFAM" id="SSF48498">
    <property type="entry name" value="Tetracyclin repressor-like, C-terminal domain"/>
    <property type="match status" value="1"/>
</dbReference>
<feature type="compositionally biased region" description="Polar residues" evidence="6">
    <location>
        <begin position="1"/>
        <end position="10"/>
    </location>
</feature>
<dbReference type="OrthoDB" id="7252896at2"/>
<feature type="DNA-binding region" description="H-T-H motif" evidence="5">
    <location>
        <begin position="44"/>
        <end position="63"/>
    </location>
</feature>
<dbReference type="PRINTS" id="PR00455">
    <property type="entry name" value="HTHTETR"/>
</dbReference>
<evidence type="ECO:0000256" key="3">
    <source>
        <dbReference type="ARBA" id="ARBA00023125"/>
    </source>
</evidence>
<reference evidence="8 9" key="1">
    <citation type="submission" date="2019-03" db="EMBL/GenBank/DDBJ databases">
        <title>Genomic Encyclopedia of Archaeal and Bacterial Type Strains, Phase II (KMG-II): from individual species to whole genera.</title>
        <authorList>
            <person name="Goeker M."/>
        </authorList>
    </citation>
    <scope>NUCLEOTIDE SEQUENCE [LARGE SCALE GENOMIC DNA]</scope>
    <source>
        <strain evidence="8 9">DSM 45499</strain>
    </source>
</reference>
<evidence type="ECO:0000313" key="9">
    <source>
        <dbReference type="Proteomes" id="UP000294927"/>
    </source>
</evidence>
<accession>A0A4R7VB85</accession>
<evidence type="ECO:0000256" key="1">
    <source>
        <dbReference type="ARBA" id="ARBA00022491"/>
    </source>
</evidence>
<dbReference type="Pfam" id="PF13977">
    <property type="entry name" value="TetR_C_6"/>
    <property type="match status" value="1"/>
</dbReference>
<dbReference type="PANTHER" id="PTHR30055:SF241">
    <property type="entry name" value="TRANSCRIPTIONAL REGULATORY PROTEIN"/>
    <property type="match status" value="1"/>
</dbReference>
<sequence length="218" mass="23869">MGQPVQTAESAATRPLSRKRRQTQARLLDAALDAFAERGFHGTSVEEVCERAGFSRGAFYSNYSSKTELLIALYYRQSERVLAALDKYALPAARTADGDFATMVTETLTSVPHDRRWFLVNAEFALHAIRNPAAGASFAAARNKTRAIFAKHVTEVVEQMGLELTVSADDLARWLFALNEGGVTQAYVEPDKLAPHELTRQMAPVLLAAVTRPASTPS</sequence>
<keyword evidence="3 5" id="KW-0238">DNA-binding</keyword>
<dbReference type="Gene3D" id="1.10.357.10">
    <property type="entry name" value="Tetracycline Repressor, domain 2"/>
    <property type="match status" value="1"/>
</dbReference>
<feature type="region of interest" description="Disordered" evidence="6">
    <location>
        <begin position="1"/>
        <end position="20"/>
    </location>
</feature>
<keyword evidence="1" id="KW-0678">Repressor</keyword>
<feature type="domain" description="HTH tetR-type" evidence="7">
    <location>
        <begin position="21"/>
        <end position="81"/>
    </location>
</feature>
<keyword evidence="2" id="KW-0805">Transcription regulation</keyword>
<dbReference type="InterPro" id="IPR050109">
    <property type="entry name" value="HTH-type_TetR-like_transc_reg"/>
</dbReference>
<dbReference type="EMBL" id="SOCP01000011">
    <property type="protein sequence ID" value="TDV46293.1"/>
    <property type="molecule type" value="Genomic_DNA"/>
</dbReference>
<dbReference type="AlphaFoldDB" id="A0A4R7VB85"/>
<dbReference type="SUPFAM" id="SSF46689">
    <property type="entry name" value="Homeodomain-like"/>
    <property type="match status" value="1"/>
</dbReference>
<dbReference type="InterPro" id="IPR036271">
    <property type="entry name" value="Tet_transcr_reg_TetR-rel_C_sf"/>
</dbReference>
<keyword evidence="9" id="KW-1185">Reference proteome</keyword>
<name>A0A4R7VB85_9PSEU</name>
<evidence type="ECO:0000256" key="5">
    <source>
        <dbReference type="PROSITE-ProRule" id="PRU00335"/>
    </source>
</evidence>
<dbReference type="GO" id="GO:0003700">
    <property type="term" value="F:DNA-binding transcription factor activity"/>
    <property type="evidence" value="ECO:0007669"/>
    <property type="project" value="TreeGrafter"/>
</dbReference>
<organism evidence="8 9">
    <name type="scientific">Actinophytocola oryzae</name>
    <dbReference type="NCBI Taxonomy" id="502181"/>
    <lineage>
        <taxon>Bacteria</taxon>
        <taxon>Bacillati</taxon>
        <taxon>Actinomycetota</taxon>
        <taxon>Actinomycetes</taxon>
        <taxon>Pseudonocardiales</taxon>
        <taxon>Pseudonocardiaceae</taxon>
    </lineage>
</organism>
<dbReference type="PANTHER" id="PTHR30055">
    <property type="entry name" value="HTH-TYPE TRANSCRIPTIONAL REGULATOR RUTR"/>
    <property type="match status" value="1"/>
</dbReference>
<comment type="caution">
    <text evidence="8">The sequence shown here is derived from an EMBL/GenBank/DDBJ whole genome shotgun (WGS) entry which is preliminary data.</text>
</comment>
<evidence type="ECO:0000313" key="8">
    <source>
        <dbReference type="EMBL" id="TDV46293.1"/>
    </source>
</evidence>
<dbReference type="InterPro" id="IPR039538">
    <property type="entry name" value="BetI_C"/>
</dbReference>
<protein>
    <submittedName>
        <fullName evidence="8">TetR family transcriptional regulator</fullName>
    </submittedName>
</protein>
<gene>
    <name evidence="8" type="ORF">CLV71_111252</name>
</gene>
<dbReference type="InterPro" id="IPR009057">
    <property type="entry name" value="Homeodomain-like_sf"/>
</dbReference>
<evidence type="ECO:0000259" key="7">
    <source>
        <dbReference type="PROSITE" id="PS50977"/>
    </source>
</evidence>
<evidence type="ECO:0000256" key="4">
    <source>
        <dbReference type="ARBA" id="ARBA00023163"/>
    </source>
</evidence>
<evidence type="ECO:0000256" key="2">
    <source>
        <dbReference type="ARBA" id="ARBA00023015"/>
    </source>
</evidence>